<dbReference type="Proteomes" id="UP000075883">
    <property type="component" value="Unassembled WGS sequence"/>
</dbReference>
<feature type="disulfide bond" evidence="3">
    <location>
        <begin position="191"/>
        <end position="208"/>
    </location>
</feature>
<organism evidence="6 7">
    <name type="scientific">Anopheles culicifacies</name>
    <dbReference type="NCBI Taxonomy" id="139723"/>
    <lineage>
        <taxon>Eukaryota</taxon>
        <taxon>Metazoa</taxon>
        <taxon>Ecdysozoa</taxon>
        <taxon>Arthropoda</taxon>
        <taxon>Hexapoda</taxon>
        <taxon>Insecta</taxon>
        <taxon>Pterygota</taxon>
        <taxon>Neoptera</taxon>
        <taxon>Endopterygota</taxon>
        <taxon>Diptera</taxon>
        <taxon>Nematocera</taxon>
        <taxon>Culicoidea</taxon>
        <taxon>Culicidae</taxon>
        <taxon>Anophelinae</taxon>
        <taxon>Anopheles</taxon>
        <taxon>culicifacies species complex</taxon>
    </lineage>
</organism>
<dbReference type="CDD" id="cd00096">
    <property type="entry name" value="Ig"/>
    <property type="match status" value="1"/>
</dbReference>
<dbReference type="EMBL" id="AXCM01003036">
    <property type="status" value="NOT_ANNOTATED_CDS"/>
    <property type="molecule type" value="Genomic_DNA"/>
</dbReference>
<reference evidence="7" key="1">
    <citation type="submission" date="2013-09" db="EMBL/GenBank/DDBJ databases">
        <title>The Genome Sequence of Anopheles culicifacies species A.</title>
        <authorList>
            <consortium name="The Broad Institute Genomics Platform"/>
            <person name="Neafsey D.E."/>
            <person name="Besansky N."/>
            <person name="Howell P."/>
            <person name="Walton C."/>
            <person name="Young S.K."/>
            <person name="Zeng Q."/>
            <person name="Gargeya S."/>
            <person name="Fitzgerald M."/>
            <person name="Haas B."/>
            <person name="Abouelleil A."/>
            <person name="Allen A.W."/>
            <person name="Alvarado L."/>
            <person name="Arachchi H.M."/>
            <person name="Berlin A.M."/>
            <person name="Chapman S.B."/>
            <person name="Gainer-Dewar J."/>
            <person name="Goldberg J."/>
            <person name="Griggs A."/>
            <person name="Gujja S."/>
            <person name="Hansen M."/>
            <person name="Howarth C."/>
            <person name="Imamovic A."/>
            <person name="Ireland A."/>
            <person name="Larimer J."/>
            <person name="McCowan C."/>
            <person name="Murphy C."/>
            <person name="Pearson M."/>
            <person name="Poon T.W."/>
            <person name="Priest M."/>
            <person name="Roberts A."/>
            <person name="Saif S."/>
            <person name="Shea T."/>
            <person name="Sisk P."/>
            <person name="Sykes S."/>
            <person name="Wortman J."/>
            <person name="Nusbaum C."/>
            <person name="Birren B."/>
        </authorList>
    </citation>
    <scope>NUCLEOTIDE SEQUENCE [LARGE SCALE GENOMIC DNA]</scope>
    <source>
        <strain evidence="7">A-37</strain>
    </source>
</reference>
<dbReference type="AlphaFoldDB" id="A0A182MSU3"/>
<evidence type="ECO:0000256" key="3">
    <source>
        <dbReference type="PROSITE-ProRule" id="PRU00076"/>
    </source>
</evidence>
<dbReference type="PROSITE" id="PS01186">
    <property type="entry name" value="EGF_2"/>
    <property type="match status" value="1"/>
</dbReference>
<dbReference type="SMART" id="SM00181">
    <property type="entry name" value="EGF"/>
    <property type="match status" value="1"/>
</dbReference>
<dbReference type="InterPro" id="IPR013098">
    <property type="entry name" value="Ig_I-set"/>
</dbReference>
<dbReference type="Gene3D" id="2.10.25.10">
    <property type="entry name" value="Laminin"/>
    <property type="match status" value="1"/>
</dbReference>
<name>A0A182MSU3_9DIPT</name>
<accession>A0A182MSU3</accession>
<dbReference type="FunFam" id="2.10.25.10:FF:000699">
    <property type="entry name" value="Uncharacterized protein, isoform C"/>
    <property type="match status" value="1"/>
</dbReference>
<dbReference type="PANTHER" id="PTHR47633:SF8">
    <property type="entry name" value="SPEG NEIGHBOR PROTEIN"/>
    <property type="match status" value="1"/>
</dbReference>
<keyword evidence="3" id="KW-0245">EGF-like domain</keyword>
<dbReference type="Pfam" id="PF00008">
    <property type="entry name" value="EGF"/>
    <property type="match status" value="1"/>
</dbReference>
<dbReference type="CDD" id="cd00054">
    <property type="entry name" value="EGF_CA"/>
    <property type="match status" value="1"/>
</dbReference>
<dbReference type="InterPro" id="IPR003599">
    <property type="entry name" value="Ig_sub"/>
</dbReference>
<dbReference type="EnsemblMetazoa" id="ACUA025441-RA">
    <property type="protein sequence ID" value="ACUA025441-PA"/>
    <property type="gene ID" value="ACUA025441"/>
</dbReference>
<dbReference type="InterPro" id="IPR003598">
    <property type="entry name" value="Ig_sub2"/>
</dbReference>
<keyword evidence="1 3" id="KW-1015">Disulfide bond</keyword>
<evidence type="ECO:0000256" key="1">
    <source>
        <dbReference type="ARBA" id="ARBA00023157"/>
    </source>
</evidence>
<comment type="caution">
    <text evidence="3">Lacks conserved residue(s) required for the propagation of feature annotation.</text>
</comment>
<evidence type="ECO:0000259" key="5">
    <source>
        <dbReference type="PROSITE" id="PS50835"/>
    </source>
</evidence>
<dbReference type="PROSITE" id="PS50835">
    <property type="entry name" value="IG_LIKE"/>
    <property type="match status" value="1"/>
</dbReference>
<dbReference type="InterPro" id="IPR000742">
    <property type="entry name" value="EGF"/>
</dbReference>
<reference evidence="6" key="2">
    <citation type="submission" date="2020-05" db="UniProtKB">
        <authorList>
            <consortium name="EnsemblMetazoa"/>
        </authorList>
    </citation>
    <scope>IDENTIFICATION</scope>
    <source>
        <strain evidence="6">A-37</strain>
    </source>
</reference>
<dbReference type="SUPFAM" id="SSF48726">
    <property type="entry name" value="Immunoglobulin"/>
    <property type="match status" value="1"/>
</dbReference>
<dbReference type="InterPro" id="IPR013783">
    <property type="entry name" value="Ig-like_fold"/>
</dbReference>
<dbReference type="SMART" id="SM00408">
    <property type="entry name" value="IGc2"/>
    <property type="match status" value="1"/>
</dbReference>
<evidence type="ECO:0000259" key="4">
    <source>
        <dbReference type="PROSITE" id="PS50026"/>
    </source>
</evidence>
<evidence type="ECO:0008006" key="8">
    <source>
        <dbReference type="Google" id="ProtNLM"/>
    </source>
</evidence>
<dbReference type="PROSITE" id="PS00022">
    <property type="entry name" value="EGF_1"/>
    <property type="match status" value="1"/>
</dbReference>
<dbReference type="PANTHER" id="PTHR47633">
    <property type="entry name" value="IMMUNOGLOBULIN"/>
    <property type="match status" value="1"/>
</dbReference>
<keyword evidence="2" id="KW-0393">Immunoglobulin domain</keyword>
<dbReference type="SMART" id="SM00409">
    <property type="entry name" value="IG"/>
    <property type="match status" value="1"/>
</dbReference>
<feature type="domain" description="Ig-like" evidence="5">
    <location>
        <begin position="75"/>
        <end position="166"/>
    </location>
</feature>
<dbReference type="STRING" id="139723.A0A182MSU3"/>
<evidence type="ECO:0000313" key="7">
    <source>
        <dbReference type="Proteomes" id="UP000075883"/>
    </source>
</evidence>
<evidence type="ECO:0000313" key="6">
    <source>
        <dbReference type="EnsemblMetazoa" id="ACUA025441-PA"/>
    </source>
</evidence>
<dbReference type="InterPro" id="IPR036179">
    <property type="entry name" value="Ig-like_dom_sf"/>
</dbReference>
<feature type="disulfide bond" evidence="3">
    <location>
        <begin position="210"/>
        <end position="219"/>
    </location>
</feature>
<feature type="domain" description="EGF-like" evidence="4">
    <location>
        <begin position="178"/>
        <end position="220"/>
    </location>
</feature>
<dbReference type="FunFam" id="2.60.40.10:FF:000032">
    <property type="entry name" value="palladin isoform X1"/>
    <property type="match status" value="1"/>
</dbReference>
<dbReference type="SUPFAM" id="SSF57196">
    <property type="entry name" value="EGF/Laminin"/>
    <property type="match status" value="1"/>
</dbReference>
<sequence>MLLLSVAVPTTTSEIDRFQSIFIPVWAGEEICWNGHQHKSDNGGSVLNQLLDHLDNLRSNTSMSYEHATGPRTRPAIHFITPNVTRVEGKRVRLVCKVGGQPPPKVAWFKDKRLINRNATKYAQVHLKKRSELIIFNTSTTDTGEYECRAKNRYNNSSVFNSTHVKITLPKSTIPAIYWRPCADSHRNDFCHNGGTCLEIDSIGELACSCADGFSGHRCENKHSNFPPASSNKQQDCTSQRYAGYYC</sequence>
<dbReference type="Pfam" id="PF07679">
    <property type="entry name" value="I-set"/>
    <property type="match status" value="1"/>
</dbReference>
<evidence type="ECO:0000256" key="2">
    <source>
        <dbReference type="ARBA" id="ARBA00023319"/>
    </source>
</evidence>
<protein>
    <recommendedName>
        <fullName evidence="8">Ig-like domain-containing protein</fullName>
    </recommendedName>
</protein>
<proteinExistence type="predicted"/>
<dbReference type="VEuPathDB" id="VectorBase:ACUA025441"/>
<dbReference type="Gene3D" id="2.60.40.10">
    <property type="entry name" value="Immunoglobulins"/>
    <property type="match status" value="1"/>
</dbReference>
<dbReference type="PROSITE" id="PS50026">
    <property type="entry name" value="EGF_3"/>
    <property type="match status" value="1"/>
</dbReference>
<dbReference type="InterPro" id="IPR007110">
    <property type="entry name" value="Ig-like_dom"/>
</dbReference>
<keyword evidence="7" id="KW-1185">Reference proteome</keyword>
<dbReference type="GO" id="GO:0004672">
    <property type="term" value="F:protein kinase activity"/>
    <property type="evidence" value="ECO:0007669"/>
    <property type="project" value="TreeGrafter"/>
</dbReference>